<comment type="caution">
    <text evidence="2">The sequence shown here is derived from an EMBL/GenBank/DDBJ whole genome shotgun (WGS) entry which is preliminary data.</text>
</comment>
<feature type="region of interest" description="Disordered" evidence="1">
    <location>
        <begin position="121"/>
        <end position="145"/>
    </location>
</feature>
<protein>
    <submittedName>
        <fullName evidence="2">Uncharacterized protein</fullName>
    </submittedName>
</protein>
<dbReference type="AlphaFoldDB" id="A0AAW1WU60"/>
<evidence type="ECO:0000313" key="2">
    <source>
        <dbReference type="EMBL" id="KAK9928355.1"/>
    </source>
</evidence>
<accession>A0AAW1WU60</accession>
<name>A0AAW1WU60_RUBAR</name>
<dbReference type="EMBL" id="JBEDUW010000005">
    <property type="protein sequence ID" value="KAK9928355.1"/>
    <property type="molecule type" value="Genomic_DNA"/>
</dbReference>
<proteinExistence type="predicted"/>
<evidence type="ECO:0000313" key="3">
    <source>
        <dbReference type="Proteomes" id="UP001457282"/>
    </source>
</evidence>
<evidence type="ECO:0000256" key="1">
    <source>
        <dbReference type="SAM" id="MobiDB-lite"/>
    </source>
</evidence>
<keyword evidence="3" id="KW-1185">Reference proteome</keyword>
<dbReference type="Proteomes" id="UP001457282">
    <property type="component" value="Unassembled WGS sequence"/>
</dbReference>
<sequence>MFKLVVKKAQHATVTDFLNSYPHAQLLSQASPKTSKHNIACDCFHKLCFSFSPSIDPSYMAPRTFMVIFFLLVLLEQNFDLVAASRPPFIQPPVLVHKGWSRKPKPPSTEESTINRYKLTEDAFRPTSPGHSPGVGHESPPGAAL</sequence>
<organism evidence="2 3">
    <name type="scientific">Rubus argutus</name>
    <name type="common">Southern blackberry</name>
    <dbReference type="NCBI Taxonomy" id="59490"/>
    <lineage>
        <taxon>Eukaryota</taxon>
        <taxon>Viridiplantae</taxon>
        <taxon>Streptophyta</taxon>
        <taxon>Embryophyta</taxon>
        <taxon>Tracheophyta</taxon>
        <taxon>Spermatophyta</taxon>
        <taxon>Magnoliopsida</taxon>
        <taxon>eudicotyledons</taxon>
        <taxon>Gunneridae</taxon>
        <taxon>Pentapetalae</taxon>
        <taxon>rosids</taxon>
        <taxon>fabids</taxon>
        <taxon>Rosales</taxon>
        <taxon>Rosaceae</taxon>
        <taxon>Rosoideae</taxon>
        <taxon>Rosoideae incertae sedis</taxon>
        <taxon>Rubus</taxon>
    </lineage>
</organism>
<reference evidence="2 3" key="1">
    <citation type="journal article" date="2023" name="G3 (Bethesda)">
        <title>A chromosome-length genome assembly and annotation of blackberry (Rubus argutus, cv. 'Hillquist').</title>
        <authorList>
            <person name="Bruna T."/>
            <person name="Aryal R."/>
            <person name="Dudchenko O."/>
            <person name="Sargent D.J."/>
            <person name="Mead D."/>
            <person name="Buti M."/>
            <person name="Cavallini A."/>
            <person name="Hytonen T."/>
            <person name="Andres J."/>
            <person name="Pham M."/>
            <person name="Weisz D."/>
            <person name="Mascagni F."/>
            <person name="Usai G."/>
            <person name="Natali L."/>
            <person name="Bassil N."/>
            <person name="Fernandez G.E."/>
            <person name="Lomsadze A."/>
            <person name="Armour M."/>
            <person name="Olukolu B."/>
            <person name="Poorten T."/>
            <person name="Britton C."/>
            <person name="Davik J."/>
            <person name="Ashrafi H."/>
            <person name="Aiden E.L."/>
            <person name="Borodovsky M."/>
            <person name="Worthington M."/>
        </authorList>
    </citation>
    <scope>NUCLEOTIDE SEQUENCE [LARGE SCALE GENOMIC DNA]</scope>
    <source>
        <strain evidence="2">PI 553951</strain>
    </source>
</reference>
<gene>
    <name evidence="2" type="ORF">M0R45_025495</name>
</gene>